<feature type="chain" id="PRO_5018057684" evidence="9">
    <location>
        <begin position="23"/>
        <end position="801"/>
    </location>
</feature>
<dbReference type="InterPro" id="IPR041700">
    <property type="entry name" value="OMP_b-brl_3"/>
</dbReference>
<evidence type="ECO:0000256" key="6">
    <source>
        <dbReference type="ARBA" id="ARBA00023136"/>
    </source>
</evidence>
<evidence type="ECO:0000256" key="5">
    <source>
        <dbReference type="ARBA" id="ARBA00022729"/>
    </source>
</evidence>
<dbReference type="Pfam" id="PF14905">
    <property type="entry name" value="OMP_b-brl_3"/>
    <property type="match status" value="1"/>
</dbReference>
<keyword evidence="12" id="KW-1185">Reference proteome</keyword>
<feature type="compositionally biased region" description="Polar residues" evidence="8">
    <location>
        <begin position="330"/>
        <end position="339"/>
    </location>
</feature>
<reference evidence="11 12" key="1">
    <citation type="submission" date="2018-11" db="EMBL/GenBank/DDBJ databases">
        <title>Flavobacterium sp. nov., YIM 102796 draft genome.</title>
        <authorList>
            <person name="Li G."/>
            <person name="Jiang Y."/>
        </authorList>
    </citation>
    <scope>NUCLEOTIDE SEQUENCE [LARGE SCALE GENOMIC DNA]</scope>
    <source>
        <strain evidence="11 12">YIM 102796</strain>
    </source>
</reference>
<dbReference type="AlphaFoldDB" id="A0A3P1B4D3"/>
<dbReference type="PANTHER" id="PTHR30069:SF29">
    <property type="entry name" value="HEMOGLOBIN AND HEMOGLOBIN-HAPTOGLOBIN-BINDING PROTEIN 1-RELATED"/>
    <property type="match status" value="1"/>
</dbReference>
<evidence type="ECO:0000313" key="11">
    <source>
        <dbReference type="EMBL" id="RRA95582.1"/>
    </source>
</evidence>
<dbReference type="Proteomes" id="UP000268372">
    <property type="component" value="Unassembled WGS sequence"/>
</dbReference>
<feature type="domain" description="Outer membrane protein beta-barrel" evidence="10">
    <location>
        <begin position="373"/>
        <end position="775"/>
    </location>
</feature>
<dbReference type="PANTHER" id="PTHR30069">
    <property type="entry name" value="TONB-DEPENDENT OUTER MEMBRANE RECEPTOR"/>
    <property type="match status" value="1"/>
</dbReference>
<dbReference type="GO" id="GO:0015344">
    <property type="term" value="F:siderophore uptake transmembrane transporter activity"/>
    <property type="evidence" value="ECO:0007669"/>
    <property type="project" value="TreeGrafter"/>
</dbReference>
<dbReference type="InterPro" id="IPR039426">
    <property type="entry name" value="TonB-dep_rcpt-like"/>
</dbReference>
<keyword evidence="2" id="KW-0813">Transport</keyword>
<evidence type="ECO:0000256" key="3">
    <source>
        <dbReference type="ARBA" id="ARBA00022452"/>
    </source>
</evidence>
<keyword evidence="5 9" id="KW-0732">Signal</keyword>
<comment type="subcellular location">
    <subcellularLocation>
        <location evidence="1">Cell outer membrane</location>
        <topology evidence="1">Multi-pass membrane protein</topology>
    </subcellularLocation>
</comment>
<dbReference type="Gene3D" id="2.40.170.20">
    <property type="entry name" value="TonB-dependent receptor, beta-barrel domain"/>
    <property type="match status" value="1"/>
</dbReference>
<dbReference type="EMBL" id="RQTJ01000008">
    <property type="protein sequence ID" value="RRA95582.1"/>
    <property type="molecule type" value="Genomic_DNA"/>
</dbReference>
<name>A0A3P1B4D3_9FLAO</name>
<organism evidence="11 12">
    <name type="scientific">Paenimyroides viscosum</name>
    <dbReference type="NCBI Taxonomy" id="2488729"/>
    <lineage>
        <taxon>Bacteria</taxon>
        <taxon>Pseudomonadati</taxon>
        <taxon>Bacteroidota</taxon>
        <taxon>Flavobacteriia</taxon>
        <taxon>Flavobacteriales</taxon>
        <taxon>Flavobacteriaceae</taxon>
        <taxon>Paenimyroides</taxon>
    </lineage>
</organism>
<comment type="caution">
    <text evidence="11">The sequence shown here is derived from an EMBL/GenBank/DDBJ whole genome shotgun (WGS) entry which is preliminary data.</text>
</comment>
<proteinExistence type="predicted"/>
<dbReference type="GO" id="GO:0044718">
    <property type="term" value="P:siderophore transmembrane transport"/>
    <property type="evidence" value="ECO:0007669"/>
    <property type="project" value="TreeGrafter"/>
</dbReference>
<keyword evidence="11" id="KW-0675">Receptor</keyword>
<dbReference type="RefSeq" id="WP_124898907.1">
    <property type="nucleotide sequence ID" value="NZ_RQTJ01000008.1"/>
</dbReference>
<evidence type="ECO:0000256" key="2">
    <source>
        <dbReference type="ARBA" id="ARBA00022448"/>
    </source>
</evidence>
<feature type="region of interest" description="Disordered" evidence="8">
    <location>
        <begin position="330"/>
        <end position="351"/>
    </location>
</feature>
<evidence type="ECO:0000259" key="10">
    <source>
        <dbReference type="Pfam" id="PF14905"/>
    </source>
</evidence>
<keyword evidence="3" id="KW-1134">Transmembrane beta strand</keyword>
<evidence type="ECO:0000256" key="7">
    <source>
        <dbReference type="ARBA" id="ARBA00023237"/>
    </source>
</evidence>
<dbReference type="Gene3D" id="2.170.130.10">
    <property type="entry name" value="TonB-dependent receptor, plug domain"/>
    <property type="match status" value="1"/>
</dbReference>
<evidence type="ECO:0000256" key="9">
    <source>
        <dbReference type="SAM" id="SignalP"/>
    </source>
</evidence>
<evidence type="ECO:0000256" key="1">
    <source>
        <dbReference type="ARBA" id="ARBA00004571"/>
    </source>
</evidence>
<keyword evidence="7" id="KW-0998">Cell outer membrane</keyword>
<dbReference type="InterPro" id="IPR037066">
    <property type="entry name" value="Plug_dom_sf"/>
</dbReference>
<dbReference type="SUPFAM" id="SSF56935">
    <property type="entry name" value="Porins"/>
    <property type="match status" value="1"/>
</dbReference>
<evidence type="ECO:0000313" key="12">
    <source>
        <dbReference type="Proteomes" id="UP000268372"/>
    </source>
</evidence>
<evidence type="ECO:0000256" key="4">
    <source>
        <dbReference type="ARBA" id="ARBA00022692"/>
    </source>
</evidence>
<accession>A0A3P1B4D3</accession>
<protein>
    <submittedName>
        <fullName evidence="11">TonB-dependent receptor</fullName>
    </submittedName>
</protein>
<keyword evidence="4" id="KW-0812">Transmembrane</keyword>
<dbReference type="OrthoDB" id="8764943at2"/>
<evidence type="ECO:0000256" key="8">
    <source>
        <dbReference type="SAM" id="MobiDB-lite"/>
    </source>
</evidence>
<keyword evidence="6" id="KW-0472">Membrane</keyword>
<gene>
    <name evidence="11" type="ORF">EG242_05535</name>
</gene>
<feature type="signal peptide" evidence="9">
    <location>
        <begin position="1"/>
        <end position="22"/>
    </location>
</feature>
<sequence length="801" mass="91131">MLLKKILFIITLCCMCSVKLIAQDSTYQVSGILQGDDGFPIDYSEVSATDSTDVVVQRVLTDSLGYFNITLKKGFYKLSSNRYGSVLFEEEIDVINNLDLGIITVNSSTVLEGITITATKRLIERKVDRFVFNIENSPLLSGGNAFDAIKNAPGVYLGNNESINIMGKSGVKVMVDDRVLHLNPNELTAFLKSMGADNIKSLEVITTPSSKYDAQGNAGIINIITKKGRQPGWNANVGLTGYQGKYSRLIGNAGFNYKSDRIDFISNYAVGDVRSFEEIEQTNSFVNPNTGDITKYSSLNYEKRKEVYHTLTGQLDVKLSEYSNIGISGNLYSNNSPRPSDNETESTNNTSFSSYNDHKLNLFNYAIDLYFNQKLDTLGKVMNVNASTSNFKVDDKQNLTNRFYTNQVFENESKLRSFFDNKTKIYSGNIDFKLPYNKFSLETGIKMAHTETENDFLFQKFLSGQWENNNSLSNQFDYKETNTAGYFSFNSQLSDQMSFQVGLRGEYTRTKGLSRTTGTETDYNYFQLFPTAYFQYKPDEKNYSLNLSYSRRISRPSFDYLNPFISYQSPLFSNVGNPLLRPSFTNSLEISSIFNNKYILTIFGNTTSKYFSEFPIRVNNTDETRYTFDNIGKGNNIGIQAIIPVKVTPWWDISNTFLVMNQNYNLSYEDIEQKLNKVFWLLNTSNTFKINENISAELSGRYRSPSIQGFYQIGNFFDMSAAINVKLLQDKATLSFSAHDLLYTNRSIVNIQYPNQDLGFTRYNDTRLFKLSFRYKFGNTDLKNKQKQQSGSIDEQNRAGK</sequence>
<dbReference type="InterPro" id="IPR036942">
    <property type="entry name" value="Beta-barrel_TonB_sf"/>
</dbReference>
<dbReference type="GO" id="GO:0009279">
    <property type="term" value="C:cell outer membrane"/>
    <property type="evidence" value="ECO:0007669"/>
    <property type="project" value="UniProtKB-SubCell"/>
</dbReference>